<dbReference type="EMBL" id="CM043019">
    <property type="protein sequence ID" value="KAI4462177.1"/>
    <property type="molecule type" value="Genomic_DNA"/>
</dbReference>
<name>A0ACB9T5T4_HOLOL</name>
<evidence type="ECO:0000313" key="2">
    <source>
        <dbReference type="Proteomes" id="UP001056778"/>
    </source>
</evidence>
<protein>
    <submittedName>
        <fullName evidence="1">Sphingomyelin phosphodiesterase 4</fullName>
    </submittedName>
</protein>
<organism evidence="1 2">
    <name type="scientific">Holotrichia oblita</name>
    <name type="common">Chafer beetle</name>
    <dbReference type="NCBI Taxonomy" id="644536"/>
    <lineage>
        <taxon>Eukaryota</taxon>
        <taxon>Metazoa</taxon>
        <taxon>Ecdysozoa</taxon>
        <taxon>Arthropoda</taxon>
        <taxon>Hexapoda</taxon>
        <taxon>Insecta</taxon>
        <taxon>Pterygota</taxon>
        <taxon>Neoptera</taxon>
        <taxon>Endopterygota</taxon>
        <taxon>Coleoptera</taxon>
        <taxon>Polyphaga</taxon>
        <taxon>Scarabaeiformia</taxon>
        <taxon>Scarabaeidae</taxon>
        <taxon>Melolonthinae</taxon>
        <taxon>Holotrichia</taxon>
    </lineage>
</organism>
<keyword evidence="2" id="KW-1185">Reference proteome</keyword>
<sequence length="727" mass="84084">MDSDVFMNQISLALSKPIQQRCADLAILFQRGSLRDLQAIFPLLVDNIFGPQGTLSWGLRSITVTLKSQDFHTLQQFLSPCGPFFQLIYGLLKDPFIKYDFSVAFLPIIVIFKSRPPNKVSKLLKTNLFGEVPSEYTAVLQPLEKHPRSEIWRSETILTVFLDMWLNNDQISHSFENNFNIASAKQPLHFNELPAGEYIRITRVLVKQLHGFASSGKVDDSNLGELKKITLPMMQGKMYIFLRNLVHRWPLDGSFRLVLELWLSFIQPWRYPGYPHTKLPPNQPEVHPDMDDNTNTATKAVDREYLQFIAENILAYVIIFQQLLPRFLRVDLASPKNSLMLYRLTKVFDQPNLVNLIREIEYCIENNDFSPTHGFSMPNSMPPLSPTSKWSSNTAYFDPAQMKSGPNSTFNASSRVARSFSNTKYSGIVRQKINELEGPNFHFKPLFAGAAAQEVFELIGHIKKAERTAENVIRARLEEIDKNSSGFMGFFKSLLLTGENSTDEFTLEERKKVPLYLNFSLQYLTDMFQITEPSNIDQDITPENSFVHQQNNITDNSLDSLLTPRRVMERKKTITYEGDPDLHPIRSNEFKLLVRMFYHWASKLNEKYLPLICQLYYRDDFTGRFARQIIMKPMTIYRYDKSISGKSPRIAEHLPPRISFRRFASHQFVAYVVIAILISKLFDYSLTSIVFFVIFCWFCVACFKAFTDNTHVYEHHSYNDSSLTDSF</sequence>
<accession>A0ACB9T5T4</accession>
<evidence type="ECO:0000313" key="1">
    <source>
        <dbReference type="EMBL" id="KAI4462177.1"/>
    </source>
</evidence>
<gene>
    <name evidence="1" type="ORF">MML48_5g00001542</name>
</gene>
<dbReference type="Proteomes" id="UP001056778">
    <property type="component" value="Chromosome 5"/>
</dbReference>
<comment type="caution">
    <text evidence="1">The sequence shown here is derived from an EMBL/GenBank/DDBJ whole genome shotgun (WGS) entry which is preliminary data.</text>
</comment>
<proteinExistence type="predicted"/>
<reference evidence="1" key="1">
    <citation type="submission" date="2022-04" db="EMBL/GenBank/DDBJ databases">
        <title>Chromosome-scale genome assembly of Holotrichia oblita Faldermann.</title>
        <authorList>
            <person name="Rongchong L."/>
        </authorList>
    </citation>
    <scope>NUCLEOTIDE SEQUENCE</scope>
    <source>
        <strain evidence="1">81SQS9</strain>
    </source>
</reference>